<evidence type="ECO:0000313" key="1">
    <source>
        <dbReference type="EMBL" id="RRJ22552.1"/>
    </source>
</evidence>
<keyword evidence="2" id="KW-1185">Reference proteome</keyword>
<sequence>MKNRFYLACLRDNVGSNVSFHRKNGCGYHTDIDQAEVYTKEEAQRAWNRGRDFDLPVCADQVDALAVWHVDCQLLPSETTIEPGCTEYVGFVKGRWNGNDVYWLTRTSAKTDFSQAVSFEAPEQDPDVVYLPRHMAEKVKRRTIQMQNVNRRKMVTAAGLVMPDHIKKAKRRKDSGLNRMNCPCCGRINWQMNPYDFNGCRNRNCELFSAYSYESEVAA</sequence>
<name>A0A3P3QMS9_9GAMM</name>
<dbReference type="EMBL" id="RRCF01000001">
    <property type="protein sequence ID" value="RRJ22552.1"/>
    <property type="molecule type" value="Genomic_DNA"/>
</dbReference>
<dbReference type="AlphaFoldDB" id="A0A3P3QMS9"/>
<reference evidence="1 2" key="1">
    <citation type="submission" date="2018-11" db="EMBL/GenBank/DDBJ databases">
        <title>Draft genome analysis of Rheinheimera mesophila isolated from an industrial waste site.</title>
        <authorList>
            <person name="Yu Q."/>
            <person name="Qi Y."/>
            <person name="Zhang H."/>
            <person name="Lu Y."/>
            <person name="Pu J."/>
        </authorList>
    </citation>
    <scope>NUCLEOTIDE SEQUENCE [LARGE SCALE GENOMIC DNA]</scope>
    <source>
        <strain evidence="1 2">IITR13</strain>
    </source>
</reference>
<organism evidence="1 2">
    <name type="scientific">Rheinheimera mesophila</name>
    <dbReference type="NCBI Taxonomy" id="1547515"/>
    <lineage>
        <taxon>Bacteria</taxon>
        <taxon>Pseudomonadati</taxon>
        <taxon>Pseudomonadota</taxon>
        <taxon>Gammaproteobacteria</taxon>
        <taxon>Chromatiales</taxon>
        <taxon>Chromatiaceae</taxon>
        <taxon>Rheinheimera</taxon>
    </lineage>
</organism>
<protein>
    <submittedName>
        <fullName evidence="1">Uncharacterized protein</fullName>
    </submittedName>
</protein>
<gene>
    <name evidence="1" type="ORF">EIK76_00250</name>
</gene>
<evidence type="ECO:0000313" key="2">
    <source>
        <dbReference type="Proteomes" id="UP000276260"/>
    </source>
</evidence>
<dbReference type="RefSeq" id="WP_046521159.1">
    <property type="nucleotide sequence ID" value="NZ_LAVS01000090.1"/>
</dbReference>
<comment type="caution">
    <text evidence="1">The sequence shown here is derived from an EMBL/GenBank/DDBJ whole genome shotgun (WGS) entry which is preliminary data.</text>
</comment>
<dbReference type="Proteomes" id="UP000276260">
    <property type="component" value="Unassembled WGS sequence"/>
</dbReference>
<proteinExistence type="predicted"/>
<dbReference type="OrthoDB" id="9020461at2"/>
<accession>A0A3P3QMS9</accession>